<dbReference type="EMBL" id="BMHT01000001">
    <property type="protein sequence ID" value="GGE97779.1"/>
    <property type="molecule type" value="Genomic_DNA"/>
</dbReference>
<evidence type="ECO:0000313" key="3">
    <source>
        <dbReference type="EMBL" id="GGE97779.1"/>
    </source>
</evidence>
<feature type="coiled-coil region" evidence="1">
    <location>
        <begin position="7"/>
        <end position="48"/>
    </location>
</feature>
<comment type="caution">
    <text evidence="3">The sequence shown here is derived from an EMBL/GenBank/DDBJ whole genome shotgun (WGS) entry which is preliminary data.</text>
</comment>
<proteinExistence type="predicted"/>
<evidence type="ECO:0000256" key="1">
    <source>
        <dbReference type="SAM" id="Coils"/>
    </source>
</evidence>
<evidence type="ECO:0000313" key="4">
    <source>
        <dbReference type="Proteomes" id="UP000632273"/>
    </source>
</evidence>
<sequence>MTDKTRLAQLEALLVLMLQRQDKLEAMVAELQAQRDMVEQRLQRLEEFIATQQQSTQAAPPQPEHRNTPQTVSYLLDELLRLPHYN</sequence>
<organism evidence="3 4">
    <name type="scientific">Hymenobacter cavernae</name>
    <dbReference type="NCBI Taxonomy" id="2044852"/>
    <lineage>
        <taxon>Bacteria</taxon>
        <taxon>Pseudomonadati</taxon>
        <taxon>Bacteroidota</taxon>
        <taxon>Cytophagia</taxon>
        <taxon>Cytophagales</taxon>
        <taxon>Hymenobacteraceae</taxon>
        <taxon>Hymenobacter</taxon>
    </lineage>
</organism>
<keyword evidence="4" id="KW-1185">Reference proteome</keyword>
<reference evidence="4" key="1">
    <citation type="journal article" date="2019" name="Int. J. Syst. Evol. Microbiol.">
        <title>The Global Catalogue of Microorganisms (GCM) 10K type strain sequencing project: providing services to taxonomists for standard genome sequencing and annotation.</title>
        <authorList>
            <consortium name="The Broad Institute Genomics Platform"/>
            <consortium name="The Broad Institute Genome Sequencing Center for Infectious Disease"/>
            <person name="Wu L."/>
            <person name="Ma J."/>
        </authorList>
    </citation>
    <scope>NUCLEOTIDE SEQUENCE [LARGE SCALE GENOMIC DNA]</scope>
    <source>
        <strain evidence="4">CGMCC 1.15197</strain>
    </source>
</reference>
<protein>
    <recommendedName>
        <fullName evidence="5">IS66 family transposase</fullName>
    </recommendedName>
</protein>
<evidence type="ECO:0008006" key="5">
    <source>
        <dbReference type="Google" id="ProtNLM"/>
    </source>
</evidence>
<name>A0ABQ1TKF1_9BACT</name>
<dbReference type="RefSeq" id="WP_188810709.1">
    <property type="nucleotide sequence ID" value="NZ_BMHT01000001.1"/>
</dbReference>
<keyword evidence="1" id="KW-0175">Coiled coil</keyword>
<gene>
    <name evidence="3" type="ORF">GCM10011383_05680</name>
</gene>
<dbReference type="Proteomes" id="UP000632273">
    <property type="component" value="Unassembled WGS sequence"/>
</dbReference>
<feature type="region of interest" description="Disordered" evidence="2">
    <location>
        <begin position="51"/>
        <end position="71"/>
    </location>
</feature>
<evidence type="ECO:0000256" key="2">
    <source>
        <dbReference type="SAM" id="MobiDB-lite"/>
    </source>
</evidence>
<accession>A0ABQ1TKF1</accession>